<gene>
    <name evidence="1" type="ORF">Hypma_007779</name>
</gene>
<reference evidence="1" key="1">
    <citation type="submission" date="2018-04" db="EMBL/GenBank/DDBJ databases">
        <title>Whole genome sequencing of Hypsizygus marmoreus.</title>
        <authorList>
            <person name="Choi I.-G."/>
            <person name="Min B."/>
            <person name="Kim J.-G."/>
            <person name="Kim S."/>
            <person name="Oh Y.-L."/>
            <person name="Kong W.-S."/>
            <person name="Park H."/>
            <person name="Jeong J."/>
            <person name="Song E.-S."/>
        </authorList>
    </citation>
    <scope>NUCLEOTIDE SEQUENCE [LARGE SCALE GENOMIC DNA]</scope>
    <source>
        <strain evidence="1">51987-8</strain>
    </source>
</reference>
<dbReference type="EMBL" id="LUEZ02000041">
    <property type="protein sequence ID" value="RDB24851.1"/>
    <property type="molecule type" value="Genomic_DNA"/>
</dbReference>
<proteinExistence type="predicted"/>
<name>A0A369JRF2_HYPMA</name>
<sequence>MPEVPLPSTCSENRMDTTLTLFNMILPSTCPKSQRATKSLLIYDYDNFKFPMSLLGPEDNAKQIPSDHDQSTSIKPPWSKLTWMSQQTDSATPTRIVSVDSSLVGKKLRLAGRLLAYDSITGLIILLDGDHAVLVDVVLCVDRWSGSWVREHLATLMVIGHLEDAMEQLPIPTMPTYAPAPVLDPKLVIRALLIVQAAELDMDLWNLAIEEREGTS</sequence>
<comment type="caution">
    <text evidence="1">The sequence shown here is derived from an EMBL/GenBank/DDBJ whole genome shotgun (WGS) entry which is preliminary data.</text>
</comment>
<dbReference type="InParanoid" id="A0A369JRF2"/>
<protein>
    <submittedName>
        <fullName evidence="1">Uncharacterized protein</fullName>
    </submittedName>
</protein>
<dbReference type="OrthoDB" id="3258172at2759"/>
<evidence type="ECO:0000313" key="2">
    <source>
        <dbReference type="Proteomes" id="UP000076154"/>
    </source>
</evidence>
<accession>A0A369JRF2</accession>
<keyword evidence="2" id="KW-1185">Reference proteome</keyword>
<dbReference type="Proteomes" id="UP000076154">
    <property type="component" value="Unassembled WGS sequence"/>
</dbReference>
<evidence type="ECO:0000313" key="1">
    <source>
        <dbReference type="EMBL" id="RDB24851.1"/>
    </source>
</evidence>
<organism evidence="1 2">
    <name type="scientific">Hypsizygus marmoreus</name>
    <name type="common">White beech mushroom</name>
    <name type="synonym">Agaricus marmoreus</name>
    <dbReference type="NCBI Taxonomy" id="39966"/>
    <lineage>
        <taxon>Eukaryota</taxon>
        <taxon>Fungi</taxon>
        <taxon>Dikarya</taxon>
        <taxon>Basidiomycota</taxon>
        <taxon>Agaricomycotina</taxon>
        <taxon>Agaricomycetes</taxon>
        <taxon>Agaricomycetidae</taxon>
        <taxon>Agaricales</taxon>
        <taxon>Tricholomatineae</taxon>
        <taxon>Lyophyllaceae</taxon>
        <taxon>Hypsizygus</taxon>
    </lineage>
</organism>
<dbReference type="AlphaFoldDB" id="A0A369JRF2"/>